<evidence type="ECO:0000256" key="5">
    <source>
        <dbReference type="ARBA" id="ARBA00022989"/>
    </source>
</evidence>
<dbReference type="GO" id="GO:0005415">
    <property type="term" value="F:nucleoside:sodium symporter activity"/>
    <property type="evidence" value="ECO:0007669"/>
    <property type="project" value="TreeGrafter"/>
</dbReference>
<feature type="compositionally biased region" description="Acidic residues" evidence="7">
    <location>
        <begin position="85"/>
        <end position="96"/>
    </location>
</feature>
<evidence type="ECO:0000256" key="3">
    <source>
        <dbReference type="ARBA" id="ARBA00022475"/>
    </source>
</evidence>
<keyword evidence="5 8" id="KW-1133">Transmembrane helix</keyword>
<dbReference type="EMBL" id="BMAT01005488">
    <property type="protein sequence ID" value="GFR94193.1"/>
    <property type="molecule type" value="Genomic_DNA"/>
</dbReference>
<evidence type="ECO:0000256" key="7">
    <source>
        <dbReference type="SAM" id="MobiDB-lite"/>
    </source>
</evidence>
<evidence type="ECO:0000256" key="2">
    <source>
        <dbReference type="ARBA" id="ARBA00009033"/>
    </source>
</evidence>
<dbReference type="InterPro" id="IPR011657">
    <property type="entry name" value="CNT_C_dom"/>
</dbReference>
<feature type="transmembrane region" description="Helical" evidence="8">
    <location>
        <begin position="217"/>
        <end position="235"/>
    </location>
</feature>
<dbReference type="AlphaFoldDB" id="A0AAV4H7F9"/>
<gene>
    <name evidence="11" type="ORF">ElyMa_002662100</name>
</gene>
<keyword evidence="6 8" id="KW-0472">Membrane</keyword>
<evidence type="ECO:0000259" key="9">
    <source>
        <dbReference type="Pfam" id="PF01773"/>
    </source>
</evidence>
<dbReference type="InterPro" id="IPR008276">
    <property type="entry name" value="C_nuclsd_transpt"/>
</dbReference>
<feature type="transmembrane region" description="Helical" evidence="8">
    <location>
        <begin position="486"/>
        <end position="506"/>
    </location>
</feature>
<evidence type="ECO:0000256" key="1">
    <source>
        <dbReference type="ARBA" id="ARBA00004651"/>
    </source>
</evidence>
<evidence type="ECO:0000313" key="12">
    <source>
        <dbReference type="Proteomes" id="UP000762676"/>
    </source>
</evidence>
<keyword evidence="3" id="KW-1003">Cell membrane</keyword>
<feature type="transmembrane region" description="Helical" evidence="8">
    <location>
        <begin position="272"/>
        <end position="292"/>
    </location>
</feature>
<dbReference type="PANTHER" id="PTHR10590">
    <property type="entry name" value="SODIUM/NUCLEOSIDE COTRANSPORTER"/>
    <property type="match status" value="1"/>
</dbReference>
<feature type="transmembrane region" description="Helical" evidence="8">
    <location>
        <begin position="403"/>
        <end position="428"/>
    </location>
</feature>
<dbReference type="Pfam" id="PF01773">
    <property type="entry name" value="Nucleos_tra2_N"/>
    <property type="match status" value="1"/>
</dbReference>
<name>A0AAV4H7F9_9GAST</name>
<protein>
    <submittedName>
        <fullName evidence="11">Sodium/nucleoside cotransporter</fullName>
    </submittedName>
</protein>
<evidence type="ECO:0000256" key="6">
    <source>
        <dbReference type="ARBA" id="ARBA00023136"/>
    </source>
</evidence>
<evidence type="ECO:0000259" key="10">
    <source>
        <dbReference type="Pfam" id="PF07662"/>
    </source>
</evidence>
<dbReference type="GO" id="GO:0005886">
    <property type="term" value="C:plasma membrane"/>
    <property type="evidence" value="ECO:0007669"/>
    <property type="project" value="UniProtKB-SubCell"/>
</dbReference>
<keyword evidence="12" id="KW-1185">Reference proteome</keyword>
<dbReference type="PANTHER" id="PTHR10590:SF4">
    <property type="entry name" value="SOLUTE CARRIER FAMILY 28 MEMBER 3"/>
    <property type="match status" value="1"/>
</dbReference>
<feature type="transmembrane region" description="Helical" evidence="8">
    <location>
        <begin position="247"/>
        <end position="263"/>
    </location>
</feature>
<dbReference type="Proteomes" id="UP000762676">
    <property type="component" value="Unassembled WGS sequence"/>
</dbReference>
<comment type="subcellular location">
    <subcellularLocation>
        <location evidence="1">Cell membrane</location>
        <topology evidence="1">Multi-pass membrane protein</topology>
    </subcellularLocation>
</comment>
<sequence length="566" mass="63401">MSSHHQNRDYSGYPVLVSTNESVGAMQKTNIDPEIQMEMGHIGDMDPKLVAVVKGHPGQARNEPSVEGFQKIGNGKTDKEKTSITDDDDGDQSDFDLDIPDYENREEAWEEANFLEKGVLTLQFAVITGYHFLKKVTKGHFLKIAFLVGFTAYFIAAMAYRFGDEGSHRLLGCTLLGIVIVLFPYLKQFAMWAVQKCYGSNSLSTRHSEMWRKAKTVIRWGMYVVMTGIMIYTIVDEGRKKPKNMRSLPGIGIFILIAVLFSTKPSRVPWHTIFWSVALQFICAVFVLKWSFGKSCFIWVQDRFTEFFDNTKAGSILLFGEKYTDHPNIFGAFPMLLFINAAFTVLYYLGAMQYIIKVIGKILRFFLGITYLEATLVSLTIFLEGIATVMSMRPFVGKMTKSQLFLLLTAAMASLGGGVVAFLSVLGLSLEYLVPAMLISAPATFSISKVMFPDSKDSEDADEDELDNLMNEDNKKYTSVLDAAQAGALMMMPVLASVLVVLYTFMSGVSWVNNTLEWFGDRVGIDKLSFEVKLPIKRVKASTFVCVCFSLGSILMNAYMCFHLNC</sequence>
<feature type="transmembrane region" description="Helical" evidence="8">
    <location>
        <begin position="541"/>
        <end position="562"/>
    </location>
</feature>
<comment type="similarity">
    <text evidence="2">Belongs to the concentrative nucleoside transporter (CNT) (TC 2.A.41) family.</text>
</comment>
<feature type="transmembrane region" description="Helical" evidence="8">
    <location>
        <begin position="362"/>
        <end position="383"/>
    </location>
</feature>
<dbReference type="Pfam" id="PF07662">
    <property type="entry name" value="Nucleos_tra2_C"/>
    <property type="match status" value="1"/>
</dbReference>
<feature type="transmembrane region" description="Helical" evidence="8">
    <location>
        <begin position="168"/>
        <end position="186"/>
    </location>
</feature>
<evidence type="ECO:0000256" key="4">
    <source>
        <dbReference type="ARBA" id="ARBA00022692"/>
    </source>
</evidence>
<feature type="domain" description="Concentrative nucleoside transporter N-terminal" evidence="9">
    <location>
        <begin position="250"/>
        <end position="321"/>
    </location>
</feature>
<accession>A0AAV4H7F9</accession>
<dbReference type="InterPro" id="IPR002668">
    <property type="entry name" value="CNT_N_dom"/>
</dbReference>
<feature type="region of interest" description="Disordered" evidence="7">
    <location>
        <begin position="57"/>
        <end position="96"/>
    </location>
</feature>
<feature type="transmembrane region" description="Helical" evidence="8">
    <location>
        <begin position="141"/>
        <end position="162"/>
    </location>
</feature>
<proteinExistence type="inferred from homology"/>
<reference evidence="11 12" key="1">
    <citation type="journal article" date="2021" name="Elife">
        <title>Chloroplast acquisition without the gene transfer in kleptoplastic sea slugs, Plakobranchus ocellatus.</title>
        <authorList>
            <person name="Maeda T."/>
            <person name="Takahashi S."/>
            <person name="Yoshida T."/>
            <person name="Shimamura S."/>
            <person name="Takaki Y."/>
            <person name="Nagai Y."/>
            <person name="Toyoda A."/>
            <person name="Suzuki Y."/>
            <person name="Arimoto A."/>
            <person name="Ishii H."/>
            <person name="Satoh N."/>
            <person name="Nishiyama T."/>
            <person name="Hasebe M."/>
            <person name="Maruyama T."/>
            <person name="Minagawa J."/>
            <person name="Obokata J."/>
            <person name="Shigenobu S."/>
        </authorList>
    </citation>
    <scope>NUCLEOTIDE SEQUENCE [LARGE SCALE GENOMIC DNA]</scope>
</reference>
<feature type="transmembrane region" description="Helical" evidence="8">
    <location>
        <begin position="329"/>
        <end position="350"/>
    </location>
</feature>
<keyword evidence="4 8" id="KW-0812">Transmembrane</keyword>
<feature type="domain" description="Concentrative nucleoside transporter C-terminal" evidence="10">
    <location>
        <begin position="432"/>
        <end position="532"/>
    </location>
</feature>
<evidence type="ECO:0000256" key="8">
    <source>
        <dbReference type="SAM" id="Phobius"/>
    </source>
</evidence>
<comment type="caution">
    <text evidence="11">The sequence shown here is derived from an EMBL/GenBank/DDBJ whole genome shotgun (WGS) entry which is preliminary data.</text>
</comment>
<evidence type="ECO:0000313" key="11">
    <source>
        <dbReference type="EMBL" id="GFR94193.1"/>
    </source>
</evidence>
<organism evidence="11 12">
    <name type="scientific">Elysia marginata</name>
    <dbReference type="NCBI Taxonomy" id="1093978"/>
    <lineage>
        <taxon>Eukaryota</taxon>
        <taxon>Metazoa</taxon>
        <taxon>Spiralia</taxon>
        <taxon>Lophotrochozoa</taxon>
        <taxon>Mollusca</taxon>
        <taxon>Gastropoda</taxon>
        <taxon>Heterobranchia</taxon>
        <taxon>Euthyneura</taxon>
        <taxon>Panpulmonata</taxon>
        <taxon>Sacoglossa</taxon>
        <taxon>Placobranchoidea</taxon>
        <taxon>Plakobranchidae</taxon>
        <taxon>Elysia</taxon>
    </lineage>
</organism>